<protein>
    <submittedName>
        <fullName evidence="2">Uncharacterized protein</fullName>
    </submittedName>
</protein>
<accession>A7UQT6</accession>
<gene>
    <name evidence="2" type="ORF">MtrDRAFT_AC151524g6v2</name>
</gene>
<proteinExistence type="predicted"/>
<feature type="compositionally biased region" description="Acidic residues" evidence="1">
    <location>
        <begin position="26"/>
        <end position="46"/>
    </location>
</feature>
<dbReference type="AlphaFoldDB" id="A7UQT6"/>
<reference evidence="2" key="2">
    <citation type="submission" date="2007-03" db="EMBL/GenBank/DDBJ databases">
        <authorList>
            <consortium name="The International Medicago Genome Annotation Group"/>
        </authorList>
    </citation>
    <scope>NUCLEOTIDE SEQUENCE</scope>
</reference>
<organism evidence="2">
    <name type="scientific">Medicago truncatula</name>
    <name type="common">Barrel medic</name>
    <name type="synonym">Medicago tribuloides</name>
    <dbReference type="NCBI Taxonomy" id="3880"/>
    <lineage>
        <taxon>Eukaryota</taxon>
        <taxon>Viridiplantae</taxon>
        <taxon>Streptophyta</taxon>
        <taxon>Embryophyta</taxon>
        <taxon>Tracheophyta</taxon>
        <taxon>Spermatophyta</taxon>
        <taxon>Magnoliopsida</taxon>
        <taxon>eudicotyledons</taxon>
        <taxon>Gunneridae</taxon>
        <taxon>Pentapetalae</taxon>
        <taxon>rosids</taxon>
        <taxon>fabids</taxon>
        <taxon>Fabales</taxon>
        <taxon>Fabaceae</taxon>
        <taxon>Papilionoideae</taxon>
        <taxon>50 kb inversion clade</taxon>
        <taxon>NPAAA clade</taxon>
        <taxon>Hologalegina</taxon>
        <taxon>IRL clade</taxon>
        <taxon>Trifolieae</taxon>
        <taxon>Medicago</taxon>
    </lineage>
</organism>
<evidence type="ECO:0000313" key="2">
    <source>
        <dbReference type="EMBL" id="ABN07925.1"/>
    </source>
</evidence>
<feature type="compositionally biased region" description="Basic and acidic residues" evidence="1">
    <location>
        <begin position="47"/>
        <end position="57"/>
    </location>
</feature>
<reference evidence="2" key="1">
    <citation type="submission" date="2004-12" db="EMBL/GenBank/DDBJ databases">
        <authorList>
            <person name="Town C.D."/>
        </authorList>
    </citation>
    <scope>NUCLEOTIDE SEQUENCE</scope>
</reference>
<name>A7UQT6_MEDTR</name>
<evidence type="ECO:0000256" key="1">
    <source>
        <dbReference type="SAM" id="MobiDB-lite"/>
    </source>
</evidence>
<dbReference type="EMBL" id="AC151524">
    <property type="protein sequence ID" value="ABN07925.1"/>
    <property type="molecule type" value="Genomic_DNA"/>
</dbReference>
<feature type="compositionally biased region" description="Polar residues" evidence="1">
    <location>
        <begin position="1"/>
        <end position="10"/>
    </location>
</feature>
<feature type="region of interest" description="Disordered" evidence="1">
    <location>
        <begin position="1"/>
        <end position="57"/>
    </location>
</feature>
<sequence>MLGATLNTASIRDGCSGDKTTKIDAAMDDGGDTEGDGCDTGVGEEGEERKMKKEKKREAWGSVEFALVLNNK</sequence>